<keyword evidence="6" id="KW-0131">Cell cycle</keyword>
<dbReference type="PANTHER" id="PTHR12558:SF9">
    <property type="entry name" value="CELL DIVISION CYCLE PROTEIN 16 HOMOLOG"/>
    <property type="match status" value="1"/>
</dbReference>
<protein>
    <submittedName>
        <fullName evidence="9">Cell division cycle protein 16-like</fullName>
    </submittedName>
</protein>
<dbReference type="Pfam" id="PF13424">
    <property type="entry name" value="TPR_12"/>
    <property type="match status" value="1"/>
</dbReference>
<evidence type="ECO:0000256" key="7">
    <source>
        <dbReference type="PROSITE-ProRule" id="PRU00339"/>
    </source>
</evidence>
<dbReference type="Gene3D" id="1.25.40.10">
    <property type="entry name" value="Tetratricopeptide repeat domain"/>
    <property type="match status" value="1"/>
</dbReference>
<dbReference type="InterPro" id="IPR011990">
    <property type="entry name" value="TPR-like_helical_dom_sf"/>
</dbReference>
<dbReference type="AlphaFoldDB" id="A0A210Q6R9"/>
<name>A0A210Q6R9_MIZYE</name>
<evidence type="ECO:0000256" key="4">
    <source>
        <dbReference type="ARBA" id="ARBA00022786"/>
    </source>
</evidence>
<organism evidence="9 10">
    <name type="scientific">Mizuhopecten yessoensis</name>
    <name type="common">Japanese scallop</name>
    <name type="synonym">Patinopecten yessoensis</name>
    <dbReference type="NCBI Taxonomy" id="6573"/>
    <lineage>
        <taxon>Eukaryota</taxon>
        <taxon>Metazoa</taxon>
        <taxon>Spiralia</taxon>
        <taxon>Lophotrochozoa</taxon>
        <taxon>Mollusca</taxon>
        <taxon>Bivalvia</taxon>
        <taxon>Autobranchia</taxon>
        <taxon>Pteriomorphia</taxon>
        <taxon>Pectinida</taxon>
        <taxon>Pectinoidea</taxon>
        <taxon>Pectinidae</taxon>
        <taxon>Mizuhopecten</taxon>
    </lineage>
</organism>
<keyword evidence="4" id="KW-0833">Ubl conjugation pathway</keyword>
<evidence type="ECO:0000256" key="3">
    <source>
        <dbReference type="ARBA" id="ARBA00022776"/>
    </source>
</evidence>
<keyword evidence="5 7" id="KW-0802">TPR repeat</keyword>
<dbReference type="GO" id="GO:0045842">
    <property type="term" value="P:positive regulation of mitotic metaphase/anaphase transition"/>
    <property type="evidence" value="ECO:0007669"/>
    <property type="project" value="TreeGrafter"/>
</dbReference>
<evidence type="ECO:0000256" key="2">
    <source>
        <dbReference type="ARBA" id="ARBA00022737"/>
    </source>
</evidence>
<keyword evidence="2" id="KW-0677">Repeat</keyword>
<reference evidence="9 10" key="1">
    <citation type="journal article" date="2017" name="Nat. Ecol. Evol.">
        <title>Scallop genome provides insights into evolution of bilaterian karyotype and development.</title>
        <authorList>
            <person name="Wang S."/>
            <person name="Zhang J."/>
            <person name="Jiao W."/>
            <person name="Li J."/>
            <person name="Xun X."/>
            <person name="Sun Y."/>
            <person name="Guo X."/>
            <person name="Huan P."/>
            <person name="Dong B."/>
            <person name="Zhang L."/>
            <person name="Hu X."/>
            <person name="Sun X."/>
            <person name="Wang J."/>
            <person name="Zhao C."/>
            <person name="Wang Y."/>
            <person name="Wang D."/>
            <person name="Huang X."/>
            <person name="Wang R."/>
            <person name="Lv J."/>
            <person name="Li Y."/>
            <person name="Zhang Z."/>
            <person name="Liu B."/>
            <person name="Lu W."/>
            <person name="Hui Y."/>
            <person name="Liang J."/>
            <person name="Zhou Z."/>
            <person name="Hou R."/>
            <person name="Li X."/>
            <person name="Liu Y."/>
            <person name="Li H."/>
            <person name="Ning X."/>
            <person name="Lin Y."/>
            <person name="Zhao L."/>
            <person name="Xing Q."/>
            <person name="Dou J."/>
            <person name="Li Y."/>
            <person name="Mao J."/>
            <person name="Guo H."/>
            <person name="Dou H."/>
            <person name="Li T."/>
            <person name="Mu C."/>
            <person name="Jiang W."/>
            <person name="Fu Q."/>
            <person name="Fu X."/>
            <person name="Miao Y."/>
            <person name="Liu J."/>
            <person name="Yu Q."/>
            <person name="Li R."/>
            <person name="Liao H."/>
            <person name="Li X."/>
            <person name="Kong Y."/>
            <person name="Jiang Z."/>
            <person name="Chourrout D."/>
            <person name="Li R."/>
            <person name="Bao Z."/>
        </authorList>
    </citation>
    <scope>NUCLEOTIDE SEQUENCE [LARGE SCALE GENOMIC DNA]</scope>
    <source>
        <strain evidence="9 10">PY_sf001</strain>
    </source>
</reference>
<dbReference type="GO" id="GO:0016567">
    <property type="term" value="P:protein ubiquitination"/>
    <property type="evidence" value="ECO:0007669"/>
    <property type="project" value="TreeGrafter"/>
</dbReference>
<dbReference type="InterPro" id="IPR019734">
    <property type="entry name" value="TPR_rpt"/>
</dbReference>
<sequence length="598" mass="68857">MAGEGGNSEADEKQNPTCSFDLTKLREKVRNYIDTHHYDSALFWADKIVSLSNGDVDDVYWYAQTLYQTGQYHRASKLLRTAKLDKTNSACRYLAGLCHYECKEWQESLNILDMVDNNKLRSFAPCLSESHIDTNNKEPMEHSINLLRGKIYEAMDNRNLAVECFREALRQDVYCFEAFDLLVNHHMLSAQEERELIDSLPFALQCPEEEVELVRFLYENKVKKYNKPQNQSVPNSLCALKENLDVVVNLAERHYYNCEFRDCYKITSRVLSKDPYNSQCLPLHIAVLVELKNLKELFYLAHKLVDLYPNKPVSWFAVGCYYLLIPDNIEPGRRYLSKATSMDRVYGPAWLAFGHSFATENEHDQAMAAYFTASQLMKGCHLPILYVGLEYGLTNNSKLAERFFSQALSIAPEDPFVLHEMGVIAFQNLDWIKAHHYFKEALSKVESVSDQIMVEKWEPLLNNLGHTCRKLKRYEEALDYHRQAQVLSPQNPSTYSAIGYCYVLMGNNIMAVDYFDKALGIRRDDTFSTTMLNNVMEALMIEMCPCDDMPEEDMQVSKKIIFETPESHKESRGGVPSEAEADSSSIMVIEELDMDESD</sequence>
<dbReference type="Pfam" id="PF12895">
    <property type="entry name" value="ANAPC3"/>
    <property type="match status" value="1"/>
</dbReference>
<dbReference type="GO" id="GO:0051301">
    <property type="term" value="P:cell division"/>
    <property type="evidence" value="ECO:0007669"/>
    <property type="project" value="UniProtKB-KW"/>
</dbReference>
<evidence type="ECO:0000256" key="1">
    <source>
        <dbReference type="ARBA" id="ARBA00022618"/>
    </source>
</evidence>
<dbReference type="PROSITE" id="PS50005">
    <property type="entry name" value="TPR"/>
    <property type="match status" value="2"/>
</dbReference>
<dbReference type="GO" id="GO:0005737">
    <property type="term" value="C:cytoplasm"/>
    <property type="evidence" value="ECO:0007669"/>
    <property type="project" value="TreeGrafter"/>
</dbReference>
<dbReference type="SUPFAM" id="SSF48452">
    <property type="entry name" value="TPR-like"/>
    <property type="match status" value="2"/>
</dbReference>
<keyword evidence="10" id="KW-1185">Reference proteome</keyword>
<dbReference type="EMBL" id="NEDP02004782">
    <property type="protein sequence ID" value="OWF44405.1"/>
    <property type="molecule type" value="Genomic_DNA"/>
</dbReference>
<evidence type="ECO:0000313" key="9">
    <source>
        <dbReference type="EMBL" id="OWF44405.1"/>
    </source>
</evidence>
<feature type="region of interest" description="Disordered" evidence="8">
    <location>
        <begin position="564"/>
        <end position="598"/>
    </location>
</feature>
<dbReference type="GO" id="GO:0005680">
    <property type="term" value="C:anaphase-promoting complex"/>
    <property type="evidence" value="ECO:0007669"/>
    <property type="project" value="TreeGrafter"/>
</dbReference>
<feature type="repeat" description="TPR" evidence="7">
    <location>
        <begin position="458"/>
        <end position="491"/>
    </location>
</feature>
<evidence type="ECO:0000256" key="5">
    <source>
        <dbReference type="ARBA" id="ARBA00022803"/>
    </source>
</evidence>
<evidence type="ECO:0000256" key="6">
    <source>
        <dbReference type="ARBA" id="ARBA00023306"/>
    </source>
</evidence>
<dbReference type="Pfam" id="PF13181">
    <property type="entry name" value="TPR_8"/>
    <property type="match status" value="1"/>
</dbReference>
<dbReference type="OrthoDB" id="10006270at2759"/>
<evidence type="ECO:0000313" key="10">
    <source>
        <dbReference type="Proteomes" id="UP000242188"/>
    </source>
</evidence>
<dbReference type="Proteomes" id="UP000242188">
    <property type="component" value="Unassembled WGS sequence"/>
</dbReference>
<proteinExistence type="predicted"/>
<gene>
    <name evidence="9" type="ORF">KP79_PYT20509</name>
</gene>
<keyword evidence="3" id="KW-0498">Mitosis</keyword>
<accession>A0A210Q6R9</accession>
<dbReference type="STRING" id="6573.A0A210Q6R9"/>
<feature type="repeat" description="TPR" evidence="7">
    <location>
        <begin position="492"/>
        <end position="525"/>
    </location>
</feature>
<comment type="caution">
    <text evidence="9">The sequence shown here is derived from an EMBL/GenBank/DDBJ whole genome shotgun (WGS) entry which is preliminary data.</text>
</comment>
<keyword evidence="1 9" id="KW-0132">Cell division</keyword>
<dbReference type="PANTHER" id="PTHR12558">
    <property type="entry name" value="CELL DIVISION CYCLE 16,23,27"/>
    <property type="match status" value="1"/>
</dbReference>
<evidence type="ECO:0000256" key="8">
    <source>
        <dbReference type="SAM" id="MobiDB-lite"/>
    </source>
</evidence>
<dbReference type="GO" id="GO:0031145">
    <property type="term" value="P:anaphase-promoting complex-dependent catabolic process"/>
    <property type="evidence" value="ECO:0007669"/>
    <property type="project" value="TreeGrafter"/>
</dbReference>
<dbReference type="SMART" id="SM00028">
    <property type="entry name" value="TPR"/>
    <property type="match status" value="7"/>
</dbReference>